<dbReference type="InterPro" id="IPR036097">
    <property type="entry name" value="HisK_dim/P_sf"/>
</dbReference>
<dbReference type="OrthoDB" id="9811889at2"/>
<dbReference type="SUPFAM" id="SSF47384">
    <property type="entry name" value="Homodimeric domain of signal transducing histidine kinase"/>
    <property type="match status" value="1"/>
</dbReference>
<keyword evidence="3" id="KW-0597">Phosphoprotein</keyword>
<dbReference type="KEGG" id="anp:FK178_04990"/>
<dbReference type="SMART" id="SM00388">
    <property type="entry name" value="HisKA"/>
    <property type="match status" value="1"/>
</dbReference>
<comment type="catalytic activity">
    <reaction evidence="1">
        <text>ATP + protein L-histidine = ADP + protein N-phospho-L-histidine.</text>
        <dbReference type="EC" id="2.7.13.3"/>
    </reaction>
</comment>
<dbReference type="SMART" id="SM00387">
    <property type="entry name" value="HATPase_c"/>
    <property type="match status" value="1"/>
</dbReference>
<dbReference type="PANTHER" id="PTHR43102">
    <property type="entry name" value="SLR1143 PROTEIN"/>
    <property type="match status" value="1"/>
</dbReference>
<keyword evidence="5" id="KW-0808">Transferase</keyword>
<dbReference type="Gene3D" id="3.30.565.10">
    <property type="entry name" value="Histidine kinase-like ATPase, C-terminal domain"/>
    <property type="match status" value="1"/>
</dbReference>
<evidence type="ECO:0000256" key="2">
    <source>
        <dbReference type="ARBA" id="ARBA00012438"/>
    </source>
</evidence>
<dbReference type="SMART" id="SM00065">
    <property type="entry name" value="GAF"/>
    <property type="match status" value="1"/>
</dbReference>
<name>A0A5B8YGV7_9FLAO</name>
<dbReference type="Pfam" id="PF01590">
    <property type="entry name" value="GAF"/>
    <property type="match status" value="1"/>
</dbReference>
<dbReference type="InterPro" id="IPR003661">
    <property type="entry name" value="HisK_dim/P_dom"/>
</dbReference>
<evidence type="ECO:0000256" key="1">
    <source>
        <dbReference type="ARBA" id="ARBA00000085"/>
    </source>
</evidence>
<dbReference type="InterPro" id="IPR003018">
    <property type="entry name" value="GAF"/>
</dbReference>
<keyword evidence="6" id="KW-1185">Reference proteome</keyword>
<dbReference type="GO" id="GO:0000155">
    <property type="term" value="F:phosphorelay sensor kinase activity"/>
    <property type="evidence" value="ECO:0007669"/>
    <property type="project" value="InterPro"/>
</dbReference>
<dbReference type="Pfam" id="PF02518">
    <property type="entry name" value="HATPase_c"/>
    <property type="match status" value="1"/>
</dbReference>
<protein>
    <recommendedName>
        <fullName evidence="2">histidine kinase</fullName>
        <ecNumber evidence="2">2.7.13.3</ecNumber>
    </recommendedName>
</protein>
<evidence type="ECO:0000313" key="6">
    <source>
        <dbReference type="Proteomes" id="UP000321954"/>
    </source>
</evidence>
<dbReference type="EMBL" id="CP042476">
    <property type="protein sequence ID" value="QED37105.1"/>
    <property type="molecule type" value="Genomic_DNA"/>
</dbReference>
<dbReference type="InterPro" id="IPR003594">
    <property type="entry name" value="HATPase_dom"/>
</dbReference>
<keyword evidence="5" id="KW-0418">Kinase</keyword>
<gene>
    <name evidence="5" type="ORF">FK178_04990</name>
</gene>
<dbReference type="SUPFAM" id="SSF55874">
    <property type="entry name" value="ATPase domain of HSP90 chaperone/DNA topoisomerase II/histidine kinase"/>
    <property type="match status" value="1"/>
</dbReference>
<dbReference type="RefSeq" id="WP_146831597.1">
    <property type="nucleotide sequence ID" value="NZ_CP042476.1"/>
</dbReference>
<reference evidence="5 6" key="1">
    <citation type="submission" date="2019-08" db="EMBL/GenBank/DDBJ databases">
        <title>Antarcticibacterium arcticum sp. nov., a bacterium isolated from marine sediment of the Canadian Beaufort Sea.</title>
        <authorList>
            <person name="Lee Y.M."/>
            <person name="Baek K."/>
            <person name="Lee D.-H."/>
            <person name="Shin S.C."/>
            <person name="Jin Y.K."/>
            <person name="Park Y."/>
        </authorList>
    </citation>
    <scope>NUCLEOTIDE SEQUENCE [LARGE SCALE GENOMIC DNA]</scope>
    <source>
        <strain evidence="5 6">PAMC 28998</strain>
    </source>
</reference>
<dbReference type="CDD" id="cd00082">
    <property type="entry name" value="HisKA"/>
    <property type="match status" value="1"/>
</dbReference>
<dbReference type="Proteomes" id="UP000321954">
    <property type="component" value="Chromosome"/>
</dbReference>
<dbReference type="Gene3D" id="1.10.287.130">
    <property type="match status" value="1"/>
</dbReference>
<dbReference type="InterPro" id="IPR036890">
    <property type="entry name" value="HATPase_C_sf"/>
</dbReference>
<dbReference type="InterPro" id="IPR005467">
    <property type="entry name" value="His_kinase_dom"/>
</dbReference>
<dbReference type="PANTHER" id="PTHR43102:SF2">
    <property type="entry name" value="GAF DOMAIN-CONTAINING PROTEIN"/>
    <property type="match status" value="1"/>
</dbReference>
<dbReference type="SUPFAM" id="SSF55781">
    <property type="entry name" value="GAF domain-like"/>
    <property type="match status" value="1"/>
</dbReference>
<dbReference type="AlphaFoldDB" id="A0A5B8YGV7"/>
<evidence type="ECO:0000259" key="4">
    <source>
        <dbReference type="PROSITE" id="PS50109"/>
    </source>
</evidence>
<dbReference type="InterPro" id="IPR004358">
    <property type="entry name" value="Sig_transdc_His_kin-like_C"/>
</dbReference>
<dbReference type="Gene3D" id="3.30.450.40">
    <property type="match status" value="1"/>
</dbReference>
<evidence type="ECO:0000256" key="3">
    <source>
        <dbReference type="ARBA" id="ARBA00022553"/>
    </source>
</evidence>
<dbReference type="PROSITE" id="PS50109">
    <property type="entry name" value="HIS_KIN"/>
    <property type="match status" value="1"/>
</dbReference>
<dbReference type="PRINTS" id="PR00344">
    <property type="entry name" value="BCTRLSENSOR"/>
</dbReference>
<feature type="domain" description="Histidine kinase" evidence="4">
    <location>
        <begin position="188"/>
        <end position="402"/>
    </location>
</feature>
<dbReference type="InterPro" id="IPR029016">
    <property type="entry name" value="GAF-like_dom_sf"/>
</dbReference>
<organism evidence="5 6">
    <name type="scientific">Antarcticibacterium arcticum</name>
    <dbReference type="NCBI Taxonomy" id="2585771"/>
    <lineage>
        <taxon>Bacteria</taxon>
        <taxon>Pseudomonadati</taxon>
        <taxon>Bacteroidota</taxon>
        <taxon>Flavobacteriia</taxon>
        <taxon>Flavobacteriales</taxon>
        <taxon>Flavobacteriaceae</taxon>
        <taxon>Antarcticibacterium</taxon>
    </lineage>
</organism>
<accession>A0A5B8YGV7</accession>
<dbReference type="EC" id="2.7.13.3" evidence="2"/>
<sequence length="404" mass="45727">MKQAEIPVNEKSRLKTLEKLQLLESGPDENYDNITKLASMICGTPVSLVTLIDEKKQTFKSKIGTEISEAPREISHCSHAILNPEDIMEVKDTREDERFFDNPYTTGNPQILFYAGMPLKAYNGDVMGTLCVLDVKPNSLTAEQKDALKALAKQVENLFELRRHNLELEKTTFELKEKNSQLRNFAGIVSHDMKMPLANMIITSDLIKAKYSSNFDEEGIHYLDYLKQSSYKLSNYITGILQHYESDSLFDSSIEEFDIHDLLENIIDLLNINYNCVINLPEDNMMLNCNKIALQQIFINLIGNSLKYNNKEEIIIDVQCSNGGDFYNFAISDNGIGIPKDKQQDIFELFTIVEEIDRSGNRGNGIGLSTVKKLVTSLGGDITVESEINKGTTFKFTMHKSQCN</sequence>
<proteinExistence type="predicted"/>
<evidence type="ECO:0000313" key="5">
    <source>
        <dbReference type="EMBL" id="QED37105.1"/>
    </source>
</evidence>